<dbReference type="AlphaFoldDB" id="A0A379JKB4"/>
<dbReference type="STRING" id="1406858.GCA_000710895_00943"/>
<keyword evidence="6" id="KW-0053">Apoptosis</keyword>
<organism evidence="25 26">
    <name type="scientific">Nocardia otitidiscaviarum</name>
    <dbReference type="NCBI Taxonomy" id="1823"/>
    <lineage>
        <taxon>Bacteria</taxon>
        <taxon>Bacillati</taxon>
        <taxon>Actinomycetota</taxon>
        <taxon>Actinomycetes</taxon>
        <taxon>Mycobacteriales</taxon>
        <taxon>Nocardiaceae</taxon>
        <taxon>Nocardia</taxon>
    </lineage>
</organism>
<name>A0A379JKB4_9NOCA</name>
<dbReference type="RefSeq" id="WP_039818762.1">
    <property type="nucleotide sequence ID" value="NZ_JADLRH010000007.1"/>
</dbReference>
<keyword evidence="11" id="KW-0472">Membrane</keyword>
<keyword evidence="5" id="KW-0963">Cytoplasm</keyword>
<dbReference type="InterPro" id="IPR052365">
    <property type="entry name" value="THEM4/THEM5_acyl-CoA_thioest"/>
</dbReference>
<dbReference type="EC" id="3.1.2.2" evidence="16"/>
<keyword evidence="9" id="KW-0809">Transit peptide</keyword>
<dbReference type="Gene3D" id="3.10.129.10">
    <property type="entry name" value="Hotdog Thioesterase"/>
    <property type="match status" value="1"/>
</dbReference>
<gene>
    <name evidence="25" type="ORF">NCTC1934_06356</name>
</gene>
<evidence type="ECO:0000256" key="14">
    <source>
        <dbReference type="ARBA" id="ARBA00037002"/>
    </source>
</evidence>
<evidence type="ECO:0000259" key="24">
    <source>
        <dbReference type="Pfam" id="PF03061"/>
    </source>
</evidence>
<evidence type="ECO:0000256" key="18">
    <source>
        <dbReference type="ARBA" id="ARBA00043210"/>
    </source>
</evidence>
<evidence type="ECO:0000256" key="10">
    <source>
        <dbReference type="ARBA" id="ARBA00023098"/>
    </source>
</evidence>
<keyword evidence="12" id="KW-0966">Cell projection</keyword>
<keyword evidence="8" id="KW-0276">Fatty acid metabolism</keyword>
<reference evidence="25 26" key="1">
    <citation type="submission" date="2018-06" db="EMBL/GenBank/DDBJ databases">
        <authorList>
            <consortium name="Pathogen Informatics"/>
            <person name="Doyle S."/>
        </authorList>
    </citation>
    <scope>NUCLEOTIDE SEQUENCE [LARGE SCALE GENOMIC DNA]</scope>
    <source>
        <strain evidence="25 26">NCTC1934</strain>
    </source>
</reference>
<evidence type="ECO:0000256" key="17">
    <source>
        <dbReference type="ARBA" id="ARBA00040123"/>
    </source>
</evidence>
<evidence type="ECO:0000256" key="22">
    <source>
        <dbReference type="ARBA" id="ARBA00048074"/>
    </source>
</evidence>
<protein>
    <recommendedName>
        <fullName evidence="17">Acyl-coenzyme A thioesterase THEM4</fullName>
        <ecNumber evidence="16">3.1.2.2</ecNumber>
    </recommendedName>
    <alternativeName>
        <fullName evidence="18">Thioesterase superfamily member 4</fullName>
    </alternativeName>
</protein>
<dbReference type="GO" id="GO:0016020">
    <property type="term" value="C:membrane"/>
    <property type="evidence" value="ECO:0007669"/>
    <property type="project" value="UniProtKB-SubCell"/>
</dbReference>
<evidence type="ECO:0000256" key="1">
    <source>
        <dbReference type="ARBA" id="ARBA00004170"/>
    </source>
</evidence>
<evidence type="ECO:0000256" key="19">
    <source>
        <dbReference type="ARBA" id="ARBA00047588"/>
    </source>
</evidence>
<evidence type="ECO:0000313" key="25">
    <source>
        <dbReference type="EMBL" id="SUD49007.1"/>
    </source>
</evidence>
<dbReference type="PANTHER" id="PTHR12418:SF19">
    <property type="entry name" value="ACYL-COENZYME A THIOESTERASE THEM4"/>
    <property type="match status" value="1"/>
</dbReference>
<comment type="catalytic activity">
    <reaction evidence="20">
        <text>hexadecanoyl-CoA + H2O = hexadecanoate + CoA + H(+)</text>
        <dbReference type="Rhea" id="RHEA:16645"/>
        <dbReference type="ChEBI" id="CHEBI:7896"/>
        <dbReference type="ChEBI" id="CHEBI:15377"/>
        <dbReference type="ChEBI" id="CHEBI:15378"/>
        <dbReference type="ChEBI" id="CHEBI:57287"/>
        <dbReference type="ChEBI" id="CHEBI:57379"/>
        <dbReference type="EC" id="3.1.2.2"/>
    </reaction>
    <physiologicalReaction direction="left-to-right" evidence="20">
        <dbReference type="Rhea" id="RHEA:16646"/>
    </physiologicalReaction>
</comment>
<dbReference type="GO" id="GO:0016787">
    <property type="term" value="F:hydrolase activity"/>
    <property type="evidence" value="ECO:0007669"/>
    <property type="project" value="UniProtKB-KW"/>
</dbReference>
<comment type="catalytic activity">
    <reaction evidence="14">
        <text>(9Z)-octadecenoyl-CoA + H2O = (9Z)-octadecenoate + CoA + H(+)</text>
        <dbReference type="Rhea" id="RHEA:40139"/>
        <dbReference type="ChEBI" id="CHEBI:15377"/>
        <dbReference type="ChEBI" id="CHEBI:15378"/>
        <dbReference type="ChEBI" id="CHEBI:30823"/>
        <dbReference type="ChEBI" id="CHEBI:57287"/>
        <dbReference type="ChEBI" id="CHEBI:57387"/>
    </reaction>
    <physiologicalReaction direction="left-to-right" evidence="14">
        <dbReference type="Rhea" id="RHEA:40140"/>
    </physiologicalReaction>
</comment>
<keyword evidence="4" id="KW-1003">Cell membrane</keyword>
<comment type="catalytic activity">
    <reaction evidence="22">
        <text>dodecanoyl-CoA + H2O = dodecanoate + CoA + H(+)</text>
        <dbReference type="Rhea" id="RHEA:30135"/>
        <dbReference type="ChEBI" id="CHEBI:15377"/>
        <dbReference type="ChEBI" id="CHEBI:15378"/>
        <dbReference type="ChEBI" id="CHEBI:18262"/>
        <dbReference type="ChEBI" id="CHEBI:57287"/>
        <dbReference type="ChEBI" id="CHEBI:57375"/>
    </reaction>
    <physiologicalReaction direction="left-to-right" evidence="22">
        <dbReference type="Rhea" id="RHEA:30136"/>
    </physiologicalReaction>
</comment>
<keyword evidence="7" id="KW-0378">Hydrolase</keyword>
<feature type="domain" description="Thioesterase" evidence="24">
    <location>
        <begin position="50"/>
        <end position="118"/>
    </location>
</feature>
<comment type="catalytic activity">
    <reaction evidence="13">
        <text>(5Z,8Z,11Z,14Z)-eicosatetraenoyl-CoA + H2O = (5Z,8Z,11Z,14Z)-eicosatetraenoate + CoA + H(+)</text>
        <dbReference type="Rhea" id="RHEA:40151"/>
        <dbReference type="ChEBI" id="CHEBI:15377"/>
        <dbReference type="ChEBI" id="CHEBI:15378"/>
        <dbReference type="ChEBI" id="CHEBI:32395"/>
        <dbReference type="ChEBI" id="CHEBI:57287"/>
        <dbReference type="ChEBI" id="CHEBI:57368"/>
    </reaction>
    <physiologicalReaction direction="left-to-right" evidence="13">
        <dbReference type="Rhea" id="RHEA:40152"/>
    </physiologicalReaction>
</comment>
<evidence type="ECO:0000256" key="2">
    <source>
        <dbReference type="ARBA" id="ARBA00004496"/>
    </source>
</evidence>
<evidence type="ECO:0000256" key="9">
    <source>
        <dbReference type="ARBA" id="ARBA00022946"/>
    </source>
</evidence>
<dbReference type="GO" id="GO:0005737">
    <property type="term" value="C:cytoplasm"/>
    <property type="evidence" value="ECO:0007669"/>
    <property type="project" value="UniProtKB-SubCell"/>
</dbReference>
<evidence type="ECO:0000256" key="12">
    <source>
        <dbReference type="ARBA" id="ARBA00023273"/>
    </source>
</evidence>
<comment type="subcellular location">
    <subcellularLocation>
        <location evidence="3">Cell projection</location>
        <location evidence="3">Ruffle membrane</location>
    </subcellularLocation>
    <subcellularLocation>
        <location evidence="2">Cytoplasm</location>
    </subcellularLocation>
    <subcellularLocation>
        <location evidence="1">Membrane</location>
        <topology evidence="1">Peripheral membrane protein</topology>
    </subcellularLocation>
</comment>
<evidence type="ECO:0000256" key="3">
    <source>
        <dbReference type="ARBA" id="ARBA00004632"/>
    </source>
</evidence>
<evidence type="ECO:0000256" key="7">
    <source>
        <dbReference type="ARBA" id="ARBA00022801"/>
    </source>
</evidence>
<dbReference type="CDD" id="cd03443">
    <property type="entry name" value="PaaI_thioesterase"/>
    <property type="match status" value="1"/>
</dbReference>
<dbReference type="PANTHER" id="PTHR12418">
    <property type="entry name" value="ACYL-COENZYME A THIOESTERASE THEM4"/>
    <property type="match status" value="1"/>
</dbReference>
<evidence type="ECO:0000256" key="20">
    <source>
        <dbReference type="ARBA" id="ARBA00047734"/>
    </source>
</evidence>
<dbReference type="EMBL" id="UGRY01000006">
    <property type="protein sequence ID" value="SUD49007.1"/>
    <property type="molecule type" value="Genomic_DNA"/>
</dbReference>
<evidence type="ECO:0000256" key="15">
    <source>
        <dbReference type="ARBA" id="ARBA00038456"/>
    </source>
</evidence>
<dbReference type="Pfam" id="PF03061">
    <property type="entry name" value="4HBT"/>
    <property type="match status" value="1"/>
</dbReference>
<comment type="catalytic activity">
    <reaction evidence="19">
        <text>octanoyl-CoA + H2O = octanoate + CoA + H(+)</text>
        <dbReference type="Rhea" id="RHEA:30143"/>
        <dbReference type="ChEBI" id="CHEBI:15377"/>
        <dbReference type="ChEBI" id="CHEBI:15378"/>
        <dbReference type="ChEBI" id="CHEBI:25646"/>
        <dbReference type="ChEBI" id="CHEBI:57287"/>
        <dbReference type="ChEBI" id="CHEBI:57386"/>
    </reaction>
    <physiologicalReaction direction="left-to-right" evidence="19">
        <dbReference type="Rhea" id="RHEA:30144"/>
    </physiologicalReaction>
</comment>
<evidence type="ECO:0000256" key="16">
    <source>
        <dbReference type="ARBA" id="ARBA00038848"/>
    </source>
</evidence>
<comment type="catalytic activity">
    <reaction evidence="23">
        <text>tetradecanoyl-CoA + H2O = tetradecanoate + CoA + H(+)</text>
        <dbReference type="Rhea" id="RHEA:40119"/>
        <dbReference type="ChEBI" id="CHEBI:15377"/>
        <dbReference type="ChEBI" id="CHEBI:15378"/>
        <dbReference type="ChEBI" id="CHEBI:30807"/>
        <dbReference type="ChEBI" id="CHEBI:57287"/>
        <dbReference type="ChEBI" id="CHEBI:57385"/>
    </reaction>
    <physiologicalReaction direction="left-to-right" evidence="23">
        <dbReference type="Rhea" id="RHEA:40120"/>
    </physiologicalReaction>
</comment>
<proteinExistence type="inferred from homology"/>
<evidence type="ECO:0000313" key="26">
    <source>
        <dbReference type="Proteomes" id="UP000255467"/>
    </source>
</evidence>
<comment type="similarity">
    <text evidence="15">Belongs to the THEM4/THEM5 thioesterase family.</text>
</comment>
<sequence length="152" mass="15801">MTGTILPKHHGNCFGCGPDSRSGLHIDFRRAGDEVTGTVVFDECHQGAPGLVHGGVASAALDEAAGAILLGHTLPAVTAQLNIAFSRPIPLGRPVTVRAALDRREGRKLHIAARLELDGETAATADALFIVVEPEHFLAHGARPGDIPALGI</sequence>
<keyword evidence="10" id="KW-0443">Lipid metabolism</keyword>
<keyword evidence="26" id="KW-1185">Reference proteome</keyword>
<dbReference type="InterPro" id="IPR006683">
    <property type="entry name" value="Thioestr_dom"/>
</dbReference>
<evidence type="ECO:0000256" key="6">
    <source>
        <dbReference type="ARBA" id="ARBA00022703"/>
    </source>
</evidence>
<evidence type="ECO:0000256" key="5">
    <source>
        <dbReference type="ARBA" id="ARBA00022490"/>
    </source>
</evidence>
<evidence type="ECO:0000256" key="8">
    <source>
        <dbReference type="ARBA" id="ARBA00022832"/>
    </source>
</evidence>
<accession>A0A379JKB4</accession>
<dbReference type="InterPro" id="IPR029069">
    <property type="entry name" value="HotDog_dom_sf"/>
</dbReference>
<dbReference type="SUPFAM" id="SSF54637">
    <property type="entry name" value="Thioesterase/thiol ester dehydrase-isomerase"/>
    <property type="match status" value="1"/>
</dbReference>
<dbReference type="Proteomes" id="UP000255467">
    <property type="component" value="Unassembled WGS sequence"/>
</dbReference>
<dbReference type="GO" id="GO:0006631">
    <property type="term" value="P:fatty acid metabolic process"/>
    <property type="evidence" value="ECO:0007669"/>
    <property type="project" value="UniProtKB-KW"/>
</dbReference>
<evidence type="ECO:0000256" key="11">
    <source>
        <dbReference type="ARBA" id="ARBA00023136"/>
    </source>
</evidence>
<evidence type="ECO:0000256" key="13">
    <source>
        <dbReference type="ARBA" id="ARBA00035852"/>
    </source>
</evidence>
<evidence type="ECO:0000256" key="4">
    <source>
        <dbReference type="ARBA" id="ARBA00022475"/>
    </source>
</evidence>
<evidence type="ECO:0000256" key="23">
    <source>
        <dbReference type="ARBA" id="ARBA00048180"/>
    </source>
</evidence>
<comment type="catalytic activity">
    <reaction evidence="21">
        <text>decanoyl-CoA + H2O = decanoate + CoA + H(+)</text>
        <dbReference type="Rhea" id="RHEA:40059"/>
        <dbReference type="ChEBI" id="CHEBI:15377"/>
        <dbReference type="ChEBI" id="CHEBI:15378"/>
        <dbReference type="ChEBI" id="CHEBI:27689"/>
        <dbReference type="ChEBI" id="CHEBI:57287"/>
        <dbReference type="ChEBI" id="CHEBI:61430"/>
    </reaction>
    <physiologicalReaction direction="left-to-right" evidence="21">
        <dbReference type="Rhea" id="RHEA:40060"/>
    </physiologicalReaction>
</comment>
<evidence type="ECO:0000256" key="21">
    <source>
        <dbReference type="ARBA" id="ARBA00047969"/>
    </source>
</evidence>